<comment type="caution">
    <text evidence="1">The sequence shown here is derived from an EMBL/GenBank/DDBJ whole genome shotgun (WGS) entry which is preliminary data.</text>
</comment>
<protein>
    <submittedName>
        <fullName evidence="1">Uncharacterized protein</fullName>
    </submittedName>
</protein>
<reference evidence="1 2" key="1">
    <citation type="journal article" date="2018" name="Sci. Rep.">
        <title>Genomic signatures of local adaptation to the degree of environmental predictability in rotifers.</title>
        <authorList>
            <person name="Franch-Gras L."/>
            <person name="Hahn C."/>
            <person name="Garcia-Roger E.M."/>
            <person name="Carmona M.J."/>
            <person name="Serra M."/>
            <person name="Gomez A."/>
        </authorList>
    </citation>
    <scope>NUCLEOTIDE SEQUENCE [LARGE SCALE GENOMIC DNA]</scope>
    <source>
        <strain evidence="1">HYR1</strain>
    </source>
</reference>
<keyword evidence="2" id="KW-1185">Reference proteome</keyword>
<organism evidence="1 2">
    <name type="scientific">Brachionus plicatilis</name>
    <name type="common">Marine rotifer</name>
    <name type="synonym">Brachionus muelleri</name>
    <dbReference type="NCBI Taxonomy" id="10195"/>
    <lineage>
        <taxon>Eukaryota</taxon>
        <taxon>Metazoa</taxon>
        <taxon>Spiralia</taxon>
        <taxon>Gnathifera</taxon>
        <taxon>Rotifera</taxon>
        <taxon>Eurotatoria</taxon>
        <taxon>Monogononta</taxon>
        <taxon>Pseudotrocha</taxon>
        <taxon>Ploima</taxon>
        <taxon>Brachionidae</taxon>
        <taxon>Brachionus</taxon>
    </lineage>
</organism>
<dbReference type="EMBL" id="REGN01003816">
    <property type="protein sequence ID" value="RNA20584.1"/>
    <property type="molecule type" value="Genomic_DNA"/>
</dbReference>
<dbReference type="AlphaFoldDB" id="A0A3M7RB11"/>
<proteinExistence type="predicted"/>
<name>A0A3M7RB11_BRAPC</name>
<evidence type="ECO:0000313" key="1">
    <source>
        <dbReference type="EMBL" id="RNA20584.1"/>
    </source>
</evidence>
<sequence length="78" mass="9060">MCHEATNPIKYEFADEDGFSIMFFPHELQFKNTVGLLLKLTWKFMLCEVTIRVTFGLDEVDEDDEGILGSESLRQIEK</sequence>
<dbReference type="Proteomes" id="UP000276133">
    <property type="component" value="Unassembled WGS sequence"/>
</dbReference>
<evidence type="ECO:0000313" key="2">
    <source>
        <dbReference type="Proteomes" id="UP000276133"/>
    </source>
</evidence>
<accession>A0A3M7RB11</accession>
<gene>
    <name evidence="1" type="ORF">BpHYR1_013766</name>
</gene>